<dbReference type="Proteomes" id="UP000233837">
    <property type="component" value="Unassembled WGS sequence"/>
</dbReference>
<reference evidence="2 3" key="2">
    <citation type="journal article" date="2017" name="Nature">
        <title>The Apostasia genome and the evolution of orchids.</title>
        <authorList>
            <person name="Zhang G.Q."/>
            <person name="Liu K.W."/>
            <person name="Li Z."/>
            <person name="Lohaus R."/>
            <person name="Hsiao Y.Y."/>
            <person name="Niu S.C."/>
            <person name="Wang J.Y."/>
            <person name="Lin Y.C."/>
            <person name="Xu Q."/>
            <person name="Chen L.J."/>
            <person name="Yoshida K."/>
            <person name="Fujiwara S."/>
            <person name="Wang Z.W."/>
            <person name="Zhang Y.Q."/>
            <person name="Mitsuda N."/>
            <person name="Wang M."/>
            <person name="Liu G.H."/>
            <person name="Pecoraro L."/>
            <person name="Huang H.X."/>
            <person name="Xiao X.J."/>
            <person name="Lin M."/>
            <person name="Wu X.Y."/>
            <person name="Wu W.L."/>
            <person name="Chen Y.Y."/>
            <person name="Chang S.B."/>
            <person name="Sakamoto S."/>
            <person name="Ohme-Takagi M."/>
            <person name="Yagi M."/>
            <person name="Zeng S.J."/>
            <person name="Shen C.Y."/>
            <person name="Yeh C.M."/>
            <person name="Luo Y.B."/>
            <person name="Tsai W.C."/>
            <person name="Van de Peer Y."/>
            <person name="Liu Z.J."/>
        </authorList>
    </citation>
    <scope>NUCLEOTIDE SEQUENCE [LARGE SCALE GENOMIC DNA]</scope>
    <source>
        <tissue evidence="2">The whole plant</tissue>
    </source>
</reference>
<dbReference type="EMBL" id="KZ502631">
    <property type="protein sequence ID" value="PKU75202.1"/>
    <property type="molecule type" value="Genomic_DNA"/>
</dbReference>
<proteinExistence type="predicted"/>
<organism evidence="2 3">
    <name type="scientific">Dendrobium catenatum</name>
    <dbReference type="NCBI Taxonomy" id="906689"/>
    <lineage>
        <taxon>Eukaryota</taxon>
        <taxon>Viridiplantae</taxon>
        <taxon>Streptophyta</taxon>
        <taxon>Embryophyta</taxon>
        <taxon>Tracheophyta</taxon>
        <taxon>Spermatophyta</taxon>
        <taxon>Magnoliopsida</taxon>
        <taxon>Liliopsida</taxon>
        <taxon>Asparagales</taxon>
        <taxon>Orchidaceae</taxon>
        <taxon>Epidendroideae</taxon>
        <taxon>Malaxideae</taxon>
        <taxon>Dendrobiinae</taxon>
        <taxon>Dendrobium</taxon>
    </lineage>
</organism>
<sequence>MLVSDGTLLGAFAWSSREREREKLEERNGGRGICEWERVEQPNDPFESIINDTRRREIEAIIAGFIQEFREVMQTAPIQQDSLRDFCSICAAYKVEYGCLYSDVDGRGGVRQLLHLLNVLYTLLMNMSGADSHDDENFDAFLSLLSQNCSELCSRADGSSSQQDMLRCPEIGIRRLIESHVAREKIFEEDPVLCRHLDDHFDGKHQALQENHPFPAVIRWKKVQKPPETLKSRRKSRQKCDRRKTVGKKSKSRRKHGRRKAAGKFRRKSVIFL</sequence>
<accession>A0A2I0WHU1</accession>
<evidence type="ECO:0000313" key="2">
    <source>
        <dbReference type="EMBL" id="PKU75202.1"/>
    </source>
</evidence>
<feature type="compositionally biased region" description="Basic residues" evidence="1">
    <location>
        <begin position="232"/>
        <end position="273"/>
    </location>
</feature>
<dbReference type="AlphaFoldDB" id="A0A2I0WHU1"/>
<protein>
    <submittedName>
        <fullName evidence="2">Uncharacterized protein</fullName>
    </submittedName>
</protein>
<reference evidence="2 3" key="1">
    <citation type="journal article" date="2016" name="Sci. Rep.">
        <title>The Dendrobium catenatum Lindl. genome sequence provides insights into polysaccharide synthase, floral development and adaptive evolution.</title>
        <authorList>
            <person name="Zhang G.Q."/>
            <person name="Xu Q."/>
            <person name="Bian C."/>
            <person name="Tsai W.C."/>
            <person name="Yeh C.M."/>
            <person name="Liu K.W."/>
            <person name="Yoshida K."/>
            <person name="Zhang L.S."/>
            <person name="Chang S.B."/>
            <person name="Chen F."/>
            <person name="Shi Y."/>
            <person name="Su Y.Y."/>
            <person name="Zhang Y.Q."/>
            <person name="Chen L.J."/>
            <person name="Yin Y."/>
            <person name="Lin M."/>
            <person name="Huang H."/>
            <person name="Deng H."/>
            <person name="Wang Z.W."/>
            <person name="Zhu S.L."/>
            <person name="Zhao X."/>
            <person name="Deng C."/>
            <person name="Niu S.C."/>
            <person name="Huang J."/>
            <person name="Wang M."/>
            <person name="Liu G.H."/>
            <person name="Yang H.J."/>
            <person name="Xiao X.J."/>
            <person name="Hsiao Y.Y."/>
            <person name="Wu W.L."/>
            <person name="Chen Y.Y."/>
            <person name="Mitsuda N."/>
            <person name="Ohme-Takagi M."/>
            <person name="Luo Y.B."/>
            <person name="Van de Peer Y."/>
            <person name="Liu Z.J."/>
        </authorList>
    </citation>
    <scope>NUCLEOTIDE SEQUENCE [LARGE SCALE GENOMIC DNA]</scope>
    <source>
        <tissue evidence="2">The whole plant</tissue>
    </source>
</reference>
<feature type="region of interest" description="Disordered" evidence="1">
    <location>
        <begin position="225"/>
        <end position="273"/>
    </location>
</feature>
<keyword evidence="3" id="KW-1185">Reference proteome</keyword>
<name>A0A2I0WHU1_9ASPA</name>
<evidence type="ECO:0000256" key="1">
    <source>
        <dbReference type="SAM" id="MobiDB-lite"/>
    </source>
</evidence>
<gene>
    <name evidence="2" type="ORF">MA16_Dca022444</name>
</gene>
<evidence type="ECO:0000313" key="3">
    <source>
        <dbReference type="Proteomes" id="UP000233837"/>
    </source>
</evidence>